<organism evidence="5">
    <name type="scientific">Octactis speculum</name>
    <dbReference type="NCBI Taxonomy" id="3111310"/>
    <lineage>
        <taxon>Eukaryota</taxon>
        <taxon>Sar</taxon>
        <taxon>Stramenopiles</taxon>
        <taxon>Ochrophyta</taxon>
        <taxon>Dictyochophyceae</taxon>
        <taxon>Dictyochales</taxon>
        <taxon>Dictyochaceae</taxon>
        <taxon>Octactis</taxon>
    </lineage>
</organism>
<dbReference type="InterPro" id="IPR007052">
    <property type="entry name" value="CS_dom"/>
</dbReference>
<feature type="domain" description="CS" evidence="4">
    <location>
        <begin position="91"/>
        <end position="193"/>
    </location>
</feature>
<feature type="transmembrane region" description="Helical" evidence="2">
    <location>
        <begin position="424"/>
        <end position="449"/>
    </location>
</feature>
<keyword evidence="2" id="KW-1133">Transmembrane helix</keyword>
<dbReference type="SUPFAM" id="SSF49764">
    <property type="entry name" value="HSP20-like chaperones"/>
    <property type="match status" value="1"/>
</dbReference>
<feature type="compositionally biased region" description="Basic and acidic residues" evidence="1">
    <location>
        <begin position="263"/>
        <end position="272"/>
    </location>
</feature>
<proteinExistence type="predicted"/>
<feature type="chain" id="PRO_5030523188" description="CS domain-containing protein" evidence="3">
    <location>
        <begin position="21"/>
        <end position="490"/>
    </location>
</feature>
<feature type="region of interest" description="Disordered" evidence="1">
    <location>
        <begin position="217"/>
        <end position="293"/>
    </location>
</feature>
<dbReference type="InterPro" id="IPR008978">
    <property type="entry name" value="HSP20-like_chaperone"/>
</dbReference>
<keyword evidence="2" id="KW-0472">Membrane</keyword>
<evidence type="ECO:0000256" key="1">
    <source>
        <dbReference type="SAM" id="MobiDB-lite"/>
    </source>
</evidence>
<evidence type="ECO:0000256" key="3">
    <source>
        <dbReference type="SAM" id="SignalP"/>
    </source>
</evidence>
<keyword evidence="3" id="KW-0732">Signal</keyword>
<dbReference type="PROSITE" id="PS51203">
    <property type="entry name" value="CS"/>
    <property type="match status" value="1"/>
</dbReference>
<reference evidence="5" key="1">
    <citation type="submission" date="2021-01" db="EMBL/GenBank/DDBJ databases">
        <authorList>
            <person name="Corre E."/>
            <person name="Pelletier E."/>
            <person name="Niang G."/>
            <person name="Scheremetjew M."/>
            <person name="Finn R."/>
            <person name="Kale V."/>
            <person name="Holt S."/>
            <person name="Cochrane G."/>
            <person name="Meng A."/>
            <person name="Brown T."/>
            <person name="Cohen L."/>
        </authorList>
    </citation>
    <scope>NUCLEOTIDE SEQUENCE</scope>
    <source>
        <strain evidence="5">CCMP1381</strain>
    </source>
</reference>
<evidence type="ECO:0000256" key="2">
    <source>
        <dbReference type="SAM" id="Phobius"/>
    </source>
</evidence>
<keyword evidence="2" id="KW-0812">Transmembrane</keyword>
<feature type="transmembrane region" description="Helical" evidence="2">
    <location>
        <begin position="461"/>
        <end position="484"/>
    </location>
</feature>
<evidence type="ECO:0000313" key="5">
    <source>
        <dbReference type="EMBL" id="CAD9440528.1"/>
    </source>
</evidence>
<dbReference type="Gene3D" id="2.60.40.790">
    <property type="match status" value="1"/>
</dbReference>
<evidence type="ECO:0000259" key="4">
    <source>
        <dbReference type="PROSITE" id="PS51203"/>
    </source>
</evidence>
<dbReference type="AlphaFoldDB" id="A0A7S2GAR1"/>
<feature type="signal peptide" evidence="3">
    <location>
        <begin position="1"/>
        <end position="20"/>
    </location>
</feature>
<gene>
    <name evidence="5" type="ORF">DSPE1174_LOCUS18355</name>
</gene>
<protein>
    <recommendedName>
        <fullName evidence="4">CS domain-containing protein</fullName>
    </recommendedName>
</protein>
<dbReference type="EMBL" id="HBGS01035528">
    <property type="protein sequence ID" value="CAD9440528.1"/>
    <property type="molecule type" value="Transcribed_RNA"/>
</dbReference>
<name>A0A7S2GAR1_9STRA</name>
<accession>A0A7S2GAR1</accession>
<sequence length="490" mass="52626">MRWSLLGLKCFAVLHGIAHANETGKTPGKEAFVAAVLSGNWDVAEEIATSGSIEDRDILIARIDDLIARSKTGSKAVEVAIKGENTAERRVVSPAFQWAQNVSFVFIEAKYAHKMSAPARTSHVIQQVSIEPTSLYLSALPPPEKAGGEPRFELTIAFASRVLTNVSTWAAASAGRITFTLKKETDGHWAELIAPGTNRPNNMRFWWDMQESLGDTGWMKSDDSSAGRTGVKGPTTAKVTEPSGEGGIADDAADGGEGAQEQVKTDDGKEAKGSGNDGEAAGGASGGAADASKDYEKRKRTYVKKSNKVTKEYKAKIKEVKSKALKEKKTITAQADSDKKQADAEMFKATRGYREEADHMRFFADSPPDYIANIVPAWATYLLLKDPVWTIVLEIAQVQQLRNGRLGNAKSQEVKKASQKRSSLLHSGFCALAGGGFLLLIGAAGLIWGGREVLPLAQRGLLTLFCCVFLVSGSALVAATGLVFKGMGEW</sequence>